<proteinExistence type="predicted"/>
<keyword evidence="3" id="KW-1185">Reference proteome</keyword>
<accession>A0A919SWQ7</accession>
<protein>
    <submittedName>
        <fullName evidence="2">Uncharacterized protein</fullName>
    </submittedName>
</protein>
<sequence>MLFTRDVPRPTRPDDAASQRAVVMFTDRGFRARGDAARRGGAGRTADGGGGMDERFGAEQGLVKS</sequence>
<evidence type="ECO:0000256" key="1">
    <source>
        <dbReference type="SAM" id="MobiDB-lite"/>
    </source>
</evidence>
<name>A0A919SWQ7_9ACTN</name>
<dbReference type="EMBL" id="BOQL01000073">
    <property type="protein sequence ID" value="GIM78503.1"/>
    <property type="molecule type" value="Genomic_DNA"/>
</dbReference>
<feature type="compositionally biased region" description="Gly residues" evidence="1">
    <location>
        <begin position="40"/>
        <end position="51"/>
    </location>
</feature>
<comment type="caution">
    <text evidence="2">The sequence shown here is derived from an EMBL/GenBank/DDBJ whole genome shotgun (WGS) entry which is preliminary data.</text>
</comment>
<dbReference type="Proteomes" id="UP000681340">
    <property type="component" value="Unassembled WGS sequence"/>
</dbReference>
<evidence type="ECO:0000313" key="2">
    <source>
        <dbReference type="EMBL" id="GIM78503.1"/>
    </source>
</evidence>
<dbReference type="AlphaFoldDB" id="A0A919SWQ7"/>
<gene>
    <name evidence="2" type="ORF">Aau02nite_81150</name>
</gene>
<feature type="region of interest" description="Disordered" evidence="1">
    <location>
        <begin position="34"/>
        <end position="65"/>
    </location>
</feature>
<evidence type="ECO:0000313" key="3">
    <source>
        <dbReference type="Proteomes" id="UP000681340"/>
    </source>
</evidence>
<reference evidence="2" key="1">
    <citation type="submission" date="2021-03" db="EMBL/GenBank/DDBJ databases">
        <title>Whole genome shotgun sequence of Actinoplanes auranticolor NBRC 12245.</title>
        <authorList>
            <person name="Komaki H."/>
            <person name="Tamura T."/>
        </authorList>
    </citation>
    <scope>NUCLEOTIDE SEQUENCE</scope>
    <source>
        <strain evidence="2">NBRC 12245</strain>
    </source>
</reference>
<organism evidence="2 3">
    <name type="scientific">Actinoplanes auranticolor</name>
    <dbReference type="NCBI Taxonomy" id="47988"/>
    <lineage>
        <taxon>Bacteria</taxon>
        <taxon>Bacillati</taxon>
        <taxon>Actinomycetota</taxon>
        <taxon>Actinomycetes</taxon>
        <taxon>Micromonosporales</taxon>
        <taxon>Micromonosporaceae</taxon>
        <taxon>Actinoplanes</taxon>
    </lineage>
</organism>